<evidence type="ECO:0000313" key="7">
    <source>
        <dbReference type="EMBL" id="MFB9885119.1"/>
    </source>
</evidence>
<dbReference type="RefSeq" id="WP_027313272.1">
    <property type="nucleotide sequence ID" value="NZ_JBHLZN010000001.1"/>
</dbReference>
<evidence type="ECO:0000256" key="1">
    <source>
        <dbReference type="ARBA" id="ARBA00008683"/>
    </source>
</evidence>
<dbReference type="InterPro" id="IPR004635">
    <property type="entry name" value="Pept_S49_SppA"/>
</dbReference>
<dbReference type="CDD" id="cd07023">
    <property type="entry name" value="S49_Sppa_N_C"/>
    <property type="match status" value="1"/>
</dbReference>
<keyword evidence="5" id="KW-0812">Transmembrane</keyword>
<keyword evidence="3" id="KW-0378">Hydrolase</keyword>
<keyword evidence="4" id="KW-0720">Serine protease</keyword>
<dbReference type="PANTHER" id="PTHR42987:SF8">
    <property type="entry name" value="PROTEINASE"/>
    <property type="match status" value="1"/>
</dbReference>
<comment type="similarity">
    <text evidence="1">Belongs to the peptidase S49 family.</text>
</comment>
<keyword evidence="8" id="KW-1185">Reference proteome</keyword>
<evidence type="ECO:0000256" key="5">
    <source>
        <dbReference type="SAM" id="Phobius"/>
    </source>
</evidence>
<gene>
    <name evidence="7" type="primary">sppA</name>
    <name evidence="7" type="ORF">ACFFLH_01660</name>
</gene>
<keyword evidence="5" id="KW-0472">Membrane</keyword>
<keyword evidence="5" id="KW-1133">Transmembrane helix</keyword>
<dbReference type="Pfam" id="PF01343">
    <property type="entry name" value="Peptidase_S49"/>
    <property type="match status" value="1"/>
</dbReference>
<dbReference type="InterPro" id="IPR029045">
    <property type="entry name" value="ClpP/crotonase-like_dom_sf"/>
</dbReference>
<dbReference type="SUPFAM" id="SSF52096">
    <property type="entry name" value="ClpP/crotonase"/>
    <property type="match status" value="1"/>
</dbReference>
<proteinExistence type="inferred from homology"/>
<sequence>MSEWEAPKQEQASSEQQLQEALAKKDLSKREWRLIEKLVMGLFQEQRRARRWGIFFKFLTFGYLAALLMLAFLPGWQQGQVSPKEHTALVDIRGVIADEEDANAEVIIQALRDAYDEPTAKAVILHINSPGGSPVQAGYIYDEIIRLRTTHPQKPLYAVISDIGASGGYYVAAAADKIYADKASLVGSIGVISAGFGFVGLMDKLGIERRALTAGEYKNFLDPFSPRSAKVDELWQQVLDTTHKQFIEQVQRGRGERLKESPELFSGLVWTGQQALQLGLIDALASVDTVARDVVGAPDLVNYRPEPSRFEQLAKEFGVMVGEGMARILTQSHLQLR</sequence>
<keyword evidence="2" id="KW-0645">Protease</keyword>
<dbReference type="InterPro" id="IPR002142">
    <property type="entry name" value="Peptidase_S49"/>
</dbReference>
<organism evidence="7 8">
    <name type="scientific">Balneatrix alpica</name>
    <dbReference type="NCBI Taxonomy" id="75684"/>
    <lineage>
        <taxon>Bacteria</taxon>
        <taxon>Pseudomonadati</taxon>
        <taxon>Pseudomonadota</taxon>
        <taxon>Gammaproteobacteria</taxon>
        <taxon>Oceanospirillales</taxon>
        <taxon>Balneatrichaceae</taxon>
        <taxon>Balneatrix</taxon>
    </lineage>
</organism>
<dbReference type="InterPro" id="IPR047272">
    <property type="entry name" value="S49_SppA_C"/>
</dbReference>
<evidence type="ECO:0000256" key="2">
    <source>
        <dbReference type="ARBA" id="ARBA00022670"/>
    </source>
</evidence>
<evidence type="ECO:0000313" key="8">
    <source>
        <dbReference type="Proteomes" id="UP001589628"/>
    </source>
</evidence>
<comment type="caution">
    <text evidence="7">The sequence shown here is derived from an EMBL/GenBank/DDBJ whole genome shotgun (WGS) entry which is preliminary data.</text>
</comment>
<reference evidence="7 8" key="1">
    <citation type="submission" date="2024-09" db="EMBL/GenBank/DDBJ databases">
        <authorList>
            <person name="Sun Q."/>
            <person name="Mori K."/>
        </authorList>
    </citation>
    <scope>NUCLEOTIDE SEQUENCE [LARGE SCALE GENOMIC DNA]</scope>
    <source>
        <strain evidence="7 8">ATCC 51285</strain>
    </source>
</reference>
<dbReference type="EMBL" id="JBHLZN010000001">
    <property type="protein sequence ID" value="MFB9885119.1"/>
    <property type="molecule type" value="Genomic_DNA"/>
</dbReference>
<evidence type="ECO:0000256" key="3">
    <source>
        <dbReference type="ARBA" id="ARBA00022801"/>
    </source>
</evidence>
<evidence type="ECO:0000256" key="4">
    <source>
        <dbReference type="ARBA" id="ARBA00022825"/>
    </source>
</evidence>
<accession>A0ABV5ZAF6</accession>
<protein>
    <submittedName>
        <fullName evidence="7">Signal peptide peptidase SppA</fullName>
    </submittedName>
</protein>
<dbReference type="Gene3D" id="3.90.226.10">
    <property type="entry name" value="2-enoyl-CoA Hydratase, Chain A, domain 1"/>
    <property type="match status" value="2"/>
</dbReference>
<evidence type="ECO:0000259" key="6">
    <source>
        <dbReference type="Pfam" id="PF01343"/>
    </source>
</evidence>
<feature type="transmembrane region" description="Helical" evidence="5">
    <location>
        <begin position="54"/>
        <end position="76"/>
    </location>
</feature>
<feature type="domain" description="Peptidase S49" evidence="6">
    <location>
        <begin position="152"/>
        <end position="292"/>
    </location>
</feature>
<dbReference type="Proteomes" id="UP001589628">
    <property type="component" value="Unassembled WGS sequence"/>
</dbReference>
<name>A0ABV5ZAF6_9GAMM</name>
<dbReference type="PANTHER" id="PTHR42987">
    <property type="entry name" value="PEPTIDASE S49"/>
    <property type="match status" value="1"/>
</dbReference>
<dbReference type="NCBIfam" id="TIGR00706">
    <property type="entry name" value="SppA_dom"/>
    <property type="match status" value="1"/>
</dbReference>